<evidence type="ECO:0000313" key="2">
    <source>
        <dbReference type="Proteomes" id="UP001055879"/>
    </source>
</evidence>
<evidence type="ECO:0000313" key="1">
    <source>
        <dbReference type="EMBL" id="KAI3718929.1"/>
    </source>
</evidence>
<organism evidence="1 2">
    <name type="scientific">Arctium lappa</name>
    <name type="common">Greater burdock</name>
    <name type="synonym">Lappa major</name>
    <dbReference type="NCBI Taxonomy" id="4217"/>
    <lineage>
        <taxon>Eukaryota</taxon>
        <taxon>Viridiplantae</taxon>
        <taxon>Streptophyta</taxon>
        <taxon>Embryophyta</taxon>
        <taxon>Tracheophyta</taxon>
        <taxon>Spermatophyta</taxon>
        <taxon>Magnoliopsida</taxon>
        <taxon>eudicotyledons</taxon>
        <taxon>Gunneridae</taxon>
        <taxon>Pentapetalae</taxon>
        <taxon>asterids</taxon>
        <taxon>campanulids</taxon>
        <taxon>Asterales</taxon>
        <taxon>Asteraceae</taxon>
        <taxon>Carduoideae</taxon>
        <taxon>Cardueae</taxon>
        <taxon>Arctiinae</taxon>
        <taxon>Arctium</taxon>
    </lineage>
</organism>
<dbReference type="Proteomes" id="UP001055879">
    <property type="component" value="Linkage Group LG06"/>
</dbReference>
<keyword evidence="2" id="KW-1185">Reference proteome</keyword>
<name>A0ACB9BAI4_ARCLA</name>
<dbReference type="EMBL" id="CM042052">
    <property type="protein sequence ID" value="KAI3718929.1"/>
    <property type="molecule type" value="Genomic_DNA"/>
</dbReference>
<sequence length="87" mass="9660">MDNNNVPPSITLSNNGDEDVEKDMDILLWENQDCFDTGLSPYQATEEICNDAFAGEEGMLYDDLSHGIIDDQGYVADVQKQNDERGG</sequence>
<gene>
    <name evidence="1" type="ORF">L6452_19814</name>
</gene>
<reference evidence="2" key="1">
    <citation type="journal article" date="2022" name="Mol. Ecol. Resour.">
        <title>The genomes of chicory, endive, great burdock and yacon provide insights into Asteraceae palaeo-polyploidization history and plant inulin production.</title>
        <authorList>
            <person name="Fan W."/>
            <person name="Wang S."/>
            <person name="Wang H."/>
            <person name="Wang A."/>
            <person name="Jiang F."/>
            <person name="Liu H."/>
            <person name="Zhao H."/>
            <person name="Xu D."/>
            <person name="Zhang Y."/>
        </authorList>
    </citation>
    <scope>NUCLEOTIDE SEQUENCE [LARGE SCALE GENOMIC DNA]</scope>
    <source>
        <strain evidence="2">cv. Niubang</strain>
    </source>
</reference>
<accession>A0ACB9BAI4</accession>
<comment type="caution">
    <text evidence="1">The sequence shown here is derived from an EMBL/GenBank/DDBJ whole genome shotgun (WGS) entry which is preliminary data.</text>
</comment>
<protein>
    <submittedName>
        <fullName evidence="1">Uncharacterized protein</fullName>
    </submittedName>
</protein>
<proteinExistence type="predicted"/>
<reference evidence="1 2" key="2">
    <citation type="journal article" date="2022" name="Mol. Ecol. Resour.">
        <title>The genomes of chicory, endive, great burdock and yacon provide insights into Asteraceae paleo-polyploidization history and plant inulin production.</title>
        <authorList>
            <person name="Fan W."/>
            <person name="Wang S."/>
            <person name="Wang H."/>
            <person name="Wang A."/>
            <person name="Jiang F."/>
            <person name="Liu H."/>
            <person name="Zhao H."/>
            <person name="Xu D."/>
            <person name="Zhang Y."/>
        </authorList>
    </citation>
    <scope>NUCLEOTIDE SEQUENCE [LARGE SCALE GENOMIC DNA]</scope>
    <source>
        <strain evidence="2">cv. Niubang</strain>
    </source>
</reference>